<reference evidence="10 11" key="1">
    <citation type="submission" date="2023-03" db="EMBL/GenBank/DDBJ databases">
        <title>Novosphingobium cyanobacteriorum sp. nov., isolated from a eutrophic reservoir during the Microcystis bloom period.</title>
        <authorList>
            <person name="Kang M."/>
            <person name="Le V."/>
            <person name="Ko S.-R."/>
            <person name="Lee S.-A."/>
            <person name="Ahn C.-Y."/>
        </authorList>
    </citation>
    <scope>NUCLEOTIDE SEQUENCE [LARGE SCALE GENOMIC DNA]</scope>
    <source>
        <strain evidence="10 11">HBC54</strain>
    </source>
</reference>
<evidence type="ECO:0000256" key="4">
    <source>
        <dbReference type="ARBA" id="ARBA00023125"/>
    </source>
</evidence>
<name>A0ABT6CKC7_9SPHN</name>
<keyword evidence="4 7" id="KW-0238">DNA-binding</keyword>
<dbReference type="Gene3D" id="6.10.250.690">
    <property type="match status" value="1"/>
</dbReference>
<evidence type="ECO:0000256" key="3">
    <source>
        <dbReference type="ARBA" id="ARBA00023015"/>
    </source>
</evidence>
<keyword evidence="11" id="KW-1185">Reference proteome</keyword>
<dbReference type="SMART" id="SM00862">
    <property type="entry name" value="Trans_reg_C"/>
    <property type="match status" value="1"/>
</dbReference>
<dbReference type="EMBL" id="JAROCY010000013">
    <property type="protein sequence ID" value="MDF8334357.1"/>
    <property type="molecule type" value="Genomic_DNA"/>
</dbReference>
<dbReference type="SUPFAM" id="SSF46894">
    <property type="entry name" value="C-terminal effector domain of the bipartite response regulators"/>
    <property type="match status" value="1"/>
</dbReference>
<feature type="DNA-binding region" description="OmpR/PhoB-type" evidence="7">
    <location>
        <begin position="142"/>
        <end position="240"/>
    </location>
</feature>
<feature type="domain" description="OmpR/PhoB-type" evidence="9">
    <location>
        <begin position="142"/>
        <end position="240"/>
    </location>
</feature>
<comment type="caution">
    <text evidence="10">The sequence shown here is derived from an EMBL/GenBank/DDBJ whole genome shotgun (WGS) entry which is preliminary data.</text>
</comment>
<organism evidence="10 11">
    <name type="scientific">Novosphingobium cyanobacteriorum</name>
    <dbReference type="NCBI Taxonomy" id="3024215"/>
    <lineage>
        <taxon>Bacteria</taxon>
        <taxon>Pseudomonadati</taxon>
        <taxon>Pseudomonadota</taxon>
        <taxon>Alphaproteobacteria</taxon>
        <taxon>Sphingomonadales</taxon>
        <taxon>Sphingomonadaceae</taxon>
        <taxon>Novosphingobium</taxon>
    </lineage>
</organism>
<evidence type="ECO:0000313" key="10">
    <source>
        <dbReference type="EMBL" id="MDF8334357.1"/>
    </source>
</evidence>
<accession>A0ABT6CKC7</accession>
<dbReference type="InterPro" id="IPR016032">
    <property type="entry name" value="Sig_transdc_resp-reg_C-effctor"/>
</dbReference>
<dbReference type="PANTHER" id="PTHR48111">
    <property type="entry name" value="REGULATOR OF RPOS"/>
    <property type="match status" value="1"/>
</dbReference>
<dbReference type="InterPro" id="IPR001789">
    <property type="entry name" value="Sig_transdc_resp-reg_receiver"/>
</dbReference>
<dbReference type="InterPro" id="IPR001867">
    <property type="entry name" value="OmpR/PhoB-type_DNA-bd"/>
</dbReference>
<dbReference type="InterPro" id="IPR039420">
    <property type="entry name" value="WalR-like"/>
</dbReference>
<dbReference type="SUPFAM" id="SSF52172">
    <property type="entry name" value="CheY-like"/>
    <property type="match status" value="1"/>
</dbReference>
<keyword evidence="3" id="KW-0805">Transcription regulation</keyword>
<dbReference type="InterPro" id="IPR036388">
    <property type="entry name" value="WH-like_DNA-bd_sf"/>
</dbReference>
<dbReference type="PROSITE" id="PS51755">
    <property type="entry name" value="OMPR_PHOB"/>
    <property type="match status" value="1"/>
</dbReference>
<comment type="caution">
    <text evidence="6">Lacks conserved residue(s) required for the propagation of feature annotation.</text>
</comment>
<keyword evidence="1" id="KW-0597">Phosphoprotein</keyword>
<proteinExistence type="predicted"/>
<feature type="domain" description="Response regulatory" evidence="8">
    <location>
        <begin position="19"/>
        <end position="133"/>
    </location>
</feature>
<evidence type="ECO:0000256" key="7">
    <source>
        <dbReference type="PROSITE-ProRule" id="PRU01091"/>
    </source>
</evidence>
<evidence type="ECO:0000259" key="8">
    <source>
        <dbReference type="PROSITE" id="PS50110"/>
    </source>
</evidence>
<protein>
    <submittedName>
        <fullName evidence="10">Response regulator transcription factor</fullName>
    </submittedName>
</protein>
<dbReference type="CDD" id="cd00383">
    <property type="entry name" value="trans_reg_C"/>
    <property type="match status" value="1"/>
</dbReference>
<dbReference type="Proteomes" id="UP001222770">
    <property type="component" value="Unassembled WGS sequence"/>
</dbReference>
<dbReference type="PROSITE" id="PS50110">
    <property type="entry name" value="RESPONSE_REGULATORY"/>
    <property type="match status" value="1"/>
</dbReference>
<evidence type="ECO:0000256" key="6">
    <source>
        <dbReference type="PROSITE-ProRule" id="PRU00169"/>
    </source>
</evidence>
<dbReference type="InterPro" id="IPR011006">
    <property type="entry name" value="CheY-like_superfamily"/>
</dbReference>
<keyword evidence="5" id="KW-0804">Transcription</keyword>
<dbReference type="Gene3D" id="1.10.10.10">
    <property type="entry name" value="Winged helix-like DNA-binding domain superfamily/Winged helix DNA-binding domain"/>
    <property type="match status" value="1"/>
</dbReference>
<dbReference type="Pfam" id="PF00486">
    <property type="entry name" value="Trans_reg_C"/>
    <property type="match status" value="1"/>
</dbReference>
<dbReference type="SMART" id="SM00448">
    <property type="entry name" value="REC"/>
    <property type="match status" value="1"/>
</dbReference>
<gene>
    <name evidence="10" type="ORF">POM99_14195</name>
</gene>
<evidence type="ECO:0000256" key="1">
    <source>
        <dbReference type="ARBA" id="ARBA00022553"/>
    </source>
</evidence>
<evidence type="ECO:0000256" key="5">
    <source>
        <dbReference type="ARBA" id="ARBA00023163"/>
    </source>
</evidence>
<sequence>MFDVWGEGAFQISMLRKPVLLLQEPDVTRRRMMKFNLELEGFQIVAPDSLRDLQEDANPIDLAVLYWDGAGRAPLADWGALRVRNGIKYMPILVITEADREEDRLAAYEAGADDILVKPFSVPEFLARIRAILRRTSPELGGRVIRAGGLSMDVGSGKVMRDGVEVRLSQTEFRILQYLMEHAGKVRSREQIRHAVWESPDRVEIRAIDVRITRLRRQLRLAGGGETIRTVRTAGYVLSEEQPRVRSEIQPVTEELVGRI</sequence>
<evidence type="ECO:0000256" key="2">
    <source>
        <dbReference type="ARBA" id="ARBA00023012"/>
    </source>
</evidence>
<keyword evidence="2" id="KW-0902">Two-component regulatory system</keyword>
<evidence type="ECO:0000259" key="9">
    <source>
        <dbReference type="PROSITE" id="PS51755"/>
    </source>
</evidence>
<evidence type="ECO:0000313" key="11">
    <source>
        <dbReference type="Proteomes" id="UP001222770"/>
    </source>
</evidence>
<dbReference type="PANTHER" id="PTHR48111:SF1">
    <property type="entry name" value="TWO-COMPONENT RESPONSE REGULATOR ORR33"/>
    <property type="match status" value="1"/>
</dbReference>
<dbReference type="RefSeq" id="WP_277278950.1">
    <property type="nucleotide sequence ID" value="NZ_JAROCY010000013.1"/>
</dbReference>